<reference evidence="3" key="2">
    <citation type="submission" date="2020-05" db="UniProtKB">
        <authorList>
            <consortium name="EnsemblMetazoa"/>
        </authorList>
    </citation>
    <scope>IDENTIFICATION</scope>
</reference>
<dbReference type="VEuPathDB" id="VectorBase:ASIC017578"/>
<dbReference type="AlphaFoldDB" id="A0A084WGX0"/>
<protein>
    <submittedName>
        <fullName evidence="2">AGAP008101-PA-like protein</fullName>
    </submittedName>
</protein>
<gene>
    <name evidence="2" type="ORF">ZHAS_00017578</name>
</gene>
<dbReference type="VEuPathDB" id="VectorBase:ASIS010156"/>
<dbReference type="EMBL" id="KE525346">
    <property type="protein sequence ID" value="KFB49464.1"/>
    <property type="molecule type" value="Genomic_DNA"/>
</dbReference>
<evidence type="ECO:0000256" key="1">
    <source>
        <dbReference type="SAM" id="MobiDB-lite"/>
    </source>
</evidence>
<feature type="compositionally biased region" description="Acidic residues" evidence="1">
    <location>
        <begin position="13"/>
        <end position="34"/>
    </location>
</feature>
<dbReference type="EMBL" id="ATLV01023767">
    <property type="status" value="NOT_ANNOTATED_CDS"/>
    <property type="molecule type" value="Genomic_DNA"/>
</dbReference>
<proteinExistence type="predicted"/>
<sequence>MERQHKTCACPADNDDEGIERDSEEAEEDLATVDGDDCGLRTSLDVVSVSANGCGGERKHLETKELDHVLELLLSARGGGLLGHQLGTPFGP</sequence>
<evidence type="ECO:0000313" key="4">
    <source>
        <dbReference type="Proteomes" id="UP000030765"/>
    </source>
</evidence>
<feature type="region of interest" description="Disordered" evidence="1">
    <location>
        <begin position="1"/>
        <end position="34"/>
    </location>
</feature>
<evidence type="ECO:0000313" key="2">
    <source>
        <dbReference type="EMBL" id="KFB49464.1"/>
    </source>
</evidence>
<evidence type="ECO:0000313" key="3">
    <source>
        <dbReference type="EnsemblMetazoa" id="ASIC017578-PA"/>
    </source>
</evidence>
<organism evidence="2">
    <name type="scientific">Anopheles sinensis</name>
    <name type="common">Mosquito</name>
    <dbReference type="NCBI Taxonomy" id="74873"/>
    <lineage>
        <taxon>Eukaryota</taxon>
        <taxon>Metazoa</taxon>
        <taxon>Ecdysozoa</taxon>
        <taxon>Arthropoda</taxon>
        <taxon>Hexapoda</taxon>
        <taxon>Insecta</taxon>
        <taxon>Pterygota</taxon>
        <taxon>Neoptera</taxon>
        <taxon>Endopterygota</taxon>
        <taxon>Diptera</taxon>
        <taxon>Nematocera</taxon>
        <taxon>Culicoidea</taxon>
        <taxon>Culicidae</taxon>
        <taxon>Anophelinae</taxon>
        <taxon>Anopheles</taxon>
    </lineage>
</organism>
<accession>A0A084WGX0</accession>
<reference evidence="2 4" key="1">
    <citation type="journal article" date="2014" name="BMC Genomics">
        <title>Genome sequence of Anopheles sinensis provides insight into genetics basis of mosquito competence for malaria parasites.</title>
        <authorList>
            <person name="Zhou D."/>
            <person name="Zhang D."/>
            <person name="Ding G."/>
            <person name="Shi L."/>
            <person name="Hou Q."/>
            <person name="Ye Y."/>
            <person name="Xu Y."/>
            <person name="Zhou H."/>
            <person name="Xiong C."/>
            <person name="Li S."/>
            <person name="Yu J."/>
            <person name="Hong S."/>
            <person name="Yu X."/>
            <person name="Zou P."/>
            <person name="Chen C."/>
            <person name="Chang X."/>
            <person name="Wang W."/>
            <person name="Lv Y."/>
            <person name="Sun Y."/>
            <person name="Ma L."/>
            <person name="Shen B."/>
            <person name="Zhu C."/>
        </authorList>
    </citation>
    <scope>NUCLEOTIDE SEQUENCE [LARGE SCALE GENOMIC DNA]</scope>
</reference>
<dbReference type="EnsemblMetazoa" id="ASIC017578-RA">
    <property type="protein sequence ID" value="ASIC017578-PA"/>
    <property type="gene ID" value="ASIC017578"/>
</dbReference>
<keyword evidence="4" id="KW-1185">Reference proteome</keyword>
<name>A0A084WGX0_ANOSI</name>
<dbReference type="Proteomes" id="UP000030765">
    <property type="component" value="Unassembled WGS sequence"/>
</dbReference>